<evidence type="ECO:0000256" key="5">
    <source>
        <dbReference type="NCBIfam" id="TIGR00260"/>
    </source>
</evidence>
<dbReference type="FunFam" id="3.40.50.1100:FF:000012">
    <property type="entry name" value="Threonine synthase"/>
    <property type="match status" value="1"/>
</dbReference>
<sequence length="422" mass="44502">MVLAATEPATSATDAFGPAVALSCRECGARYELGPRFACTECFGPLEVAYEFGRVTRESIARGPNNIWRYKDLLPVPGNVQDLPNMNPGQTPLVRADRLAAELGLRSLHVKDDSGNPTHSFKDRVVAIAVEAARTFGFTTLSCSSTGNLAGAVGAAAARAGFESCVFIPAGLEEGKVVMAAVYGGRLVAIDGNYDDVNRFCSELIGDPAGEDWGFVNVNLRPYYGEGSKTLAYEIAEQLGWRLPEQIVIPIASGSQLTKIDKGFQELVKLGLVEDRPYRIFGAQATGCSPVARAWENGHDVIQPVKPDTIAKSLAIGNPADGPYVLDICRRTGGAVEHVSDPEIVDAIRLLARTEGVFAETAGGVTTGVLRKLLGKGLLDPEAETVVLNTGDGLKTLNAVSGAGVTATIKPSLGAFKEAGLL</sequence>
<evidence type="ECO:0000256" key="1">
    <source>
        <dbReference type="ARBA" id="ARBA00001933"/>
    </source>
</evidence>
<feature type="domain" description="Tryptophan synthase beta chain-like PALP" evidence="7">
    <location>
        <begin position="88"/>
        <end position="391"/>
    </location>
</feature>
<dbReference type="GO" id="GO:0003941">
    <property type="term" value="F:L-serine ammonia-lyase activity"/>
    <property type="evidence" value="ECO:0007669"/>
    <property type="project" value="TreeGrafter"/>
</dbReference>
<reference evidence="8 9" key="1">
    <citation type="submission" date="2019-03" db="EMBL/GenBank/DDBJ databases">
        <title>Genomic Encyclopedia of Type Strains, Phase IV (KMG-IV): sequencing the most valuable type-strain genomes for metagenomic binning, comparative biology and taxonomic classification.</title>
        <authorList>
            <person name="Goeker M."/>
        </authorList>
    </citation>
    <scope>NUCLEOTIDE SEQUENCE [LARGE SCALE GENOMIC DNA]</scope>
    <source>
        <strain evidence="8 9">DSM 46770</strain>
    </source>
</reference>
<dbReference type="PANTHER" id="PTHR48078">
    <property type="entry name" value="THREONINE DEHYDRATASE, MITOCHONDRIAL-RELATED"/>
    <property type="match status" value="1"/>
</dbReference>
<dbReference type="GO" id="GO:0004794">
    <property type="term" value="F:threonine deaminase activity"/>
    <property type="evidence" value="ECO:0007669"/>
    <property type="project" value="TreeGrafter"/>
</dbReference>
<dbReference type="InterPro" id="IPR050147">
    <property type="entry name" value="Ser/Thr_Dehydratase"/>
</dbReference>
<dbReference type="SUPFAM" id="SSF53686">
    <property type="entry name" value="Tryptophan synthase beta subunit-like PLP-dependent enzymes"/>
    <property type="match status" value="1"/>
</dbReference>
<comment type="caution">
    <text evidence="8">The sequence shown here is derived from an EMBL/GenBank/DDBJ whole genome shotgun (WGS) entry which is preliminary data.</text>
</comment>
<comment type="similarity">
    <text evidence="2">Belongs to the threonine synthase family.</text>
</comment>
<dbReference type="InterPro" id="IPR036052">
    <property type="entry name" value="TrpB-like_PALP_sf"/>
</dbReference>
<keyword evidence="4" id="KW-0456">Lyase</keyword>
<dbReference type="EMBL" id="SNYN01000001">
    <property type="protein sequence ID" value="TDQ55159.1"/>
    <property type="molecule type" value="Genomic_DNA"/>
</dbReference>
<evidence type="ECO:0000256" key="4">
    <source>
        <dbReference type="ARBA" id="ARBA00023239"/>
    </source>
</evidence>
<evidence type="ECO:0000256" key="3">
    <source>
        <dbReference type="ARBA" id="ARBA00022898"/>
    </source>
</evidence>
<dbReference type="InterPro" id="IPR001926">
    <property type="entry name" value="TrpB-like_PALP"/>
</dbReference>
<dbReference type="InterPro" id="IPR004450">
    <property type="entry name" value="Thr_synthase-like"/>
</dbReference>
<dbReference type="Gene3D" id="3.40.50.1100">
    <property type="match status" value="2"/>
</dbReference>
<gene>
    <name evidence="8" type="ORF">EV190_101482</name>
</gene>
<dbReference type="GO" id="GO:0004795">
    <property type="term" value="F:threonine synthase activity"/>
    <property type="evidence" value="ECO:0007669"/>
    <property type="project" value="UniProtKB-UniRule"/>
</dbReference>
<protein>
    <recommendedName>
        <fullName evidence="5">Threonine synthase</fullName>
        <ecNumber evidence="5">4.2.3.1</ecNumber>
    </recommendedName>
</protein>
<evidence type="ECO:0000256" key="2">
    <source>
        <dbReference type="ARBA" id="ARBA00005517"/>
    </source>
</evidence>
<accession>A0A4R6V7S8</accession>
<dbReference type="Pfam" id="PF00291">
    <property type="entry name" value="PALP"/>
    <property type="match status" value="1"/>
</dbReference>
<dbReference type="GO" id="GO:0009088">
    <property type="term" value="P:threonine biosynthetic process"/>
    <property type="evidence" value="ECO:0007669"/>
    <property type="project" value="UniProtKB-UniRule"/>
</dbReference>
<dbReference type="CDD" id="cd01563">
    <property type="entry name" value="Thr-synth_1"/>
    <property type="match status" value="1"/>
</dbReference>
<comment type="cofactor">
    <cofactor evidence="1 6">
        <name>pyridoxal 5'-phosphate</name>
        <dbReference type="ChEBI" id="CHEBI:597326"/>
    </cofactor>
</comment>
<name>A0A4R6V7S8_9ACTN</name>
<dbReference type="PANTHER" id="PTHR48078:SF6">
    <property type="entry name" value="L-THREONINE DEHYDRATASE CATABOLIC TDCB"/>
    <property type="match status" value="1"/>
</dbReference>
<keyword evidence="9" id="KW-1185">Reference proteome</keyword>
<dbReference type="NCBIfam" id="TIGR00260">
    <property type="entry name" value="thrC"/>
    <property type="match status" value="1"/>
</dbReference>
<dbReference type="EC" id="4.2.3.1" evidence="5"/>
<evidence type="ECO:0000313" key="8">
    <source>
        <dbReference type="EMBL" id="TDQ55159.1"/>
    </source>
</evidence>
<organism evidence="8 9">
    <name type="scientific">Actinorugispora endophytica</name>
    <dbReference type="NCBI Taxonomy" id="1605990"/>
    <lineage>
        <taxon>Bacteria</taxon>
        <taxon>Bacillati</taxon>
        <taxon>Actinomycetota</taxon>
        <taxon>Actinomycetes</taxon>
        <taxon>Streptosporangiales</taxon>
        <taxon>Nocardiopsidaceae</taxon>
        <taxon>Actinorugispora</taxon>
    </lineage>
</organism>
<evidence type="ECO:0000313" key="9">
    <source>
        <dbReference type="Proteomes" id="UP000295281"/>
    </source>
</evidence>
<evidence type="ECO:0000256" key="6">
    <source>
        <dbReference type="PIRSR" id="PIRSR604450-51"/>
    </source>
</evidence>
<dbReference type="RefSeq" id="WP_133739721.1">
    <property type="nucleotide sequence ID" value="NZ_SNYN01000001.1"/>
</dbReference>
<dbReference type="GO" id="GO:0009097">
    <property type="term" value="P:isoleucine biosynthetic process"/>
    <property type="evidence" value="ECO:0007669"/>
    <property type="project" value="TreeGrafter"/>
</dbReference>
<dbReference type="GO" id="GO:0006565">
    <property type="term" value="P:L-serine catabolic process"/>
    <property type="evidence" value="ECO:0007669"/>
    <property type="project" value="TreeGrafter"/>
</dbReference>
<feature type="modified residue" description="N6-(pyridoxal phosphate)lysine" evidence="6">
    <location>
        <position position="122"/>
    </location>
</feature>
<dbReference type="AlphaFoldDB" id="A0A4R6V7S8"/>
<evidence type="ECO:0000259" key="7">
    <source>
        <dbReference type="Pfam" id="PF00291"/>
    </source>
</evidence>
<proteinExistence type="inferred from homology"/>
<dbReference type="GO" id="GO:0006567">
    <property type="term" value="P:L-threonine catabolic process"/>
    <property type="evidence" value="ECO:0007669"/>
    <property type="project" value="TreeGrafter"/>
</dbReference>
<dbReference type="OrthoDB" id="9778118at2"/>
<dbReference type="Proteomes" id="UP000295281">
    <property type="component" value="Unassembled WGS sequence"/>
</dbReference>
<keyword evidence="3 6" id="KW-0663">Pyridoxal phosphate</keyword>